<protein>
    <submittedName>
        <fullName evidence="1">Uncharacterized protein</fullName>
    </submittedName>
</protein>
<name>A0A1V5ZHP1_9BACT</name>
<reference evidence="1" key="1">
    <citation type="submission" date="2017-02" db="EMBL/GenBank/DDBJ databases">
        <title>Delving into the versatile metabolic prowess of the omnipresent phylum Bacteroidetes.</title>
        <authorList>
            <person name="Nobu M.K."/>
            <person name="Mei R."/>
            <person name="Narihiro T."/>
            <person name="Kuroda K."/>
            <person name="Liu W.-T."/>
        </authorList>
    </citation>
    <scope>NUCLEOTIDE SEQUENCE</scope>
    <source>
        <strain evidence="1">ADurb.Bin160</strain>
    </source>
</reference>
<sequence length="35" mass="4175">MVDNLNKDPNVEYAQPNYIYHTYSTPNDPDFTKLR</sequence>
<dbReference type="AlphaFoldDB" id="A0A1V5ZHP1"/>
<proteinExistence type="predicted"/>
<dbReference type="Proteomes" id="UP000485621">
    <property type="component" value="Unassembled WGS sequence"/>
</dbReference>
<organism evidence="1">
    <name type="scientific">candidate division CPR1 bacterium ADurb.Bin160</name>
    <dbReference type="NCBI Taxonomy" id="1852826"/>
    <lineage>
        <taxon>Bacteria</taxon>
        <taxon>candidate division CPR1</taxon>
    </lineage>
</organism>
<dbReference type="EMBL" id="MWDB01000084">
    <property type="protein sequence ID" value="OQB39619.1"/>
    <property type="molecule type" value="Genomic_DNA"/>
</dbReference>
<accession>A0A1V5ZHP1</accession>
<comment type="caution">
    <text evidence="1">The sequence shown here is derived from an EMBL/GenBank/DDBJ whole genome shotgun (WGS) entry which is preliminary data.</text>
</comment>
<evidence type="ECO:0000313" key="1">
    <source>
        <dbReference type="EMBL" id="OQB39619.1"/>
    </source>
</evidence>
<gene>
    <name evidence="1" type="ORF">BWY04_01553</name>
</gene>